<dbReference type="Pfam" id="PF00156">
    <property type="entry name" value="Pribosyltran"/>
    <property type="match status" value="1"/>
</dbReference>
<keyword evidence="4" id="KW-0328">Glycosyltransferase</keyword>
<dbReference type="InterPro" id="IPR000836">
    <property type="entry name" value="PRTase_dom"/>
</dbReference>
<evidence type="ECO:0000256" key="1">
    <source>
        <dbReference type="ARBA" id="ARBA00008007"/>
    </source>
</evidence>
<dbReference type="EMBL" id="JAQZHK010000003">
    <property type="protein sequence ID" value="MDY3512714.1"/>
    <property type="molecule type" value="Genomic_DNA"/>
</dbReference>
<comment type="similarity">
    <text evidence="1">Belongs to the ComF/GntX family.</text>
</comment>
<dbReference type="PANTHER" id="PTHR47505">
    <property type="entry name" value="DNA UTILIZATION PROTEIN YHGH"/>
    <property type="match status" value="1"/>
</dbReference>
<dbReference type="Gene3D" id="3.40.50.2020">
    <property type="match status" value="1"/>
</dbReference>
<dbReference type="AlphaFoldDB" id="A0AAP6LJM8"/>
<reference evidence="4" key="2">
    <citation type="submission" date="2023-01" db="EMBL/GenBank/DDBJ databases">
        <title>Genome-based studies on antimicrobial resistance profiles of Riemerella anatipestifer in China, 1994 to 2021.</title>
        <authorList>
            <person name="Yang Z."/>
            <person name="Zhu D."/>
        </authorList>
    </citation>
    <scope>NUCLEOTIDE SEQUENCE</scope>
    <source>
        <strain evidence="4">RCAD1218</strain>
    </source>
</reference>
<dbReference type="InterPro" id="IPR029057">
    <property type="entry name" value="PRTase-like"/>
</dbReference>
<evidence type="ECO:0000313" key="3">
    <source>
        <dbReference type="EMBL" id="MCW0524792.1"/>
    </source>
</evidence>
<reference evidence="3" key="1">
    <citation type="submission" date="2022-10" db="EMBL/GenBank/DDBJ databases">
        <title>Sifting through the core-genome to identify putative cross-protective antigens against Riemerella anatipestifer.</title>
        <authorList>
            <person name="Zheng X."/>
            <person name="Zhang W."/>
        </authorList>
    </citation>
    <scope>NUCLEOTIDE SEQUENCE</scope>
    <source>
        <strain evidence="3">ZWRA178</strain>
    </source>
</reference>
<evidence type="ECO:0000313" key="5">
    <source>
        <dbReference type="Proteomes" id="UP001284033"/>
    </source>
</evidence>
<evidence type="ECO:0000313" key="4">
    <source>
        <dbReference type="EMBL" id="MDY3512714.1"/>
    </source>
</evidence>
<gene>
    <name evidence="3" type="ORF">OKE68_10755</name>
    <name evidence="4" type="ORF">PG303_05735</name>
</gene>
<name>A0AAP6LJM8_RIEAN</name>
<feature type="domain" description="Phosphoribosyltransferase" evidence="2">
    <location>
        <begin position="163"/>
        <end position="212"/>
    </location>
</feature>
<sequence>MFLDFFLPNRCLKCNLIISSDEIVCWACKSHINFTYNDFGGKGDFYQKVVLKFPVNKAFSLMKYEKKELSQDIIHALKYHSMERVGKVLAHWVSENMDLSHQGIDILTNIPLHPKKQRERGYNQLHLFTKTLSQLQRIPYSHYLLKRNFYSKPQALKQKLDREKMQNIFSVDEKIEGKHILLIDDVYTTGNTMSKAVWELLKGNGNQVSVLVLAIDE</sequence>
<dbReference type="SUPFAM" id="SSF53271">
    <property type="entry name" value="PRTase-like"/>
    <property type="match status" value="1"/>
</dbReference>
<keyword evidence="4" id="KW-0808">Transferase</keyword>
<evidence type="ECO:0000259" key="2">
    <source>
        <dbReference type="Pfam" id="PF00156"/>
    </source>
</evidence>
<proteinExistence type="inferred from homology"/>
<dbReference type="CDD" id="cd06223">
    <property type="entry name" value="PRTases_typeI"/>
    <property type="match status" value="1"/>
</dbReference>
<dbReference type="Proteomes" id="UP001207440">
    <property type="component" value="Unassembled WGS sequence"/>
</dbReference>
<dbReference type="PANTHER" id="PTHR47505:SF1">
    <property type="entry name" value="DNA UTILIZATION PROTEIN YHGH"/>
    <property type="match status" value="1"/>
</dbReference>
<dbReference type="GeneID" id="93717923"/>
<dbReference type="Proteomes" id="UP001284033">
    <property type="component" value="Unassembled WGS sequence"/>
</dbReference>
<organism evidence="4 5">
    <name type="scientific">Riemerella anatipestifer</name>
    <name type="common">Moraxella anatipestifer</name>
    <dbReference type="NCBI Taxonomy" id="34085"/>
    <lineage>
        <taxon>Bacteria</taxon>
        <taxon>Pseudomonadati</taxon>
        <taxon>Bacteroidota</taxon>
        <taxon>Flavobacteriia</taxon>
        <taxon>Flavobacteriales</taxon>
        <taxon>Weeksellaceae</taxon>
        <taxon>Riemerella</taxon>
    </lineage>
</organism>
<comment type="caution">
    <text evidence="4">The sequence shown here is derived from an EMBL/GenBank/DDBJ whole genome shotgun (WGS) entry which is preliminary data.</text>
</comment>
<dbReference type="RefSeq" id="WP_004918078.1">
    <property type="nucleotide sequence ID" value="NZ_CP029760.1"/>
</dbReference>
<accession>A0AAP6LJM8</accession>
<dbReference type="GO" id="GO:0016757">
    <property type="term" value="F:glycosyltransferase activity"/>
    <property type="evidence" value="ECO:0007669"/>
    <property type="project" value="UniProtKB-KW"/>
</dbReference>
<dbReference type="EMBL" id="JAOZYT010000101">
    <property type="protein sequence ID" value="MCW0524792.1"/>
    <property type="molecule type" value="Genomic_DNA"/>
</dbReference>
<dbReference type="InterPro" id="IPR051910">
    <property type="entry name" value="ComF/GntX_DNA_util-trans"/>
</dbReference>
<protein>
    <submittedName>
        <fullName evidence="4">Phosphoribosyltransferase family protein</fullName>
    </submittedName>
</protein>